<protein>
    <submittedName>
        <fullName evidence="2">Uncharacterized protein</fullName>
    </submittedName>
</protein>
<feature type="region of interest" description="Disordered" evidence="1">
    <location>
        <begin position="10"/>
        <end position="55"/>
    </location>
</feature>
<comment type="caution">
    <text evidence="2">The sequence shown here is derived from an EMBL/GenBank/DDBJ whole genome shotgun (WGS) entry which is preliminary data.</text>
</comment>
<feature type="compositionally biased region" description="Basic and acidic residues" evidence="1">
    <location>
        <begin position="25"/>
        <end position="55"/>
    </location>
</feature>
<organism evidence="2 3">
    <name type="scientific">Haloferula rosea</name>
    <dbReference type="NCBI Taxonomy" id="490093"/>
    <lineage>
        <taxon>Bacteria</taxon>
        <taxon>Pseudomonadati</taxon>
        <taxon>Verrucomicrobiota</taxon>
        <taxon>Verrucomicrobiia</taxon>
        <taxon>Verrucomicrobiales</taxon>
        <taxon>Verrucomicrobiaceae</taxon>
        <taxon>Haloferula</taxon>
    </lineage>
</organism>
<evidence type="ECO:0000313" key="2">
    <source>
        <dbReference type="EMBL" id="MBK1828734.1"/>
    </source>
</evidence>
<evidence type="ECO:0000256" key="1">
    <source>
        <dbReference type="SAM" id="MobiDB-lite"/>
    </source>
</evidence>
<dbReference type="Proteomes" id="UP000658278">
    <property type="component" value="Unassembled WGS sequence"/>
</dbReference>
<evidence type="ECO:0000313" key="3">
    <source>
        <dbReference type="Proteomes" id="UP000658278"/>
    </source>
</evidence>
<name>A0A934RBR1_9BACT</name>
<proteinExistence type="predicted"/>
<keyword evidence="3" id="KW-1185">Reference proteome</keyword>
<reference evidence="2" key="1">
    <citation type="submission" date="2021-01" db="EMBL/GenBank/DDBJ databases">
        <title>Modified the classification status of verrucomicrobia.</title>
        <authorList>
            <person name="Feng X."/>
        </authorList>
    </citation>
    <scope>NUCLEOTIDE SEQUENCE</scope>
    <source>
        <strain evidence="2">KCTC 22201</strain>
    </source>
</reference>
<gene>
    <name evidence="2" type="ORF">JIN81_16995</name>
</gene>
<dbReference type="AlphaFoldDB" id="A0A934RBR1"/>
<dbReference type="RefSeq" id="WP_234045179.1">
    <property type="nucleotide sequence ID" value="NZ_JAENII010000016.1"/>
</dbReference>
<dbReference type="EMBL" id="JAENII010000016">
    <property type="protein sequence ID" value="MBK1828734.1"/>
    <property type="molecule type" value="Genomic_DNA"/>
</dbReference>
<sequence length="183" mass="19864">MAALVLAMSSTLSVARPPKASGSDDQQHSDAKLSDHRTETDAIRNESTRHAATAHDREIGIDARWRGHAPSGRHDTGPASGVAIIEEKSEWQRLWSALNRSGDAPEIDFDEHFIVIGILDDKNRLALDMTLVSAPDGPGDLQIWPSQTMVGHLGSTERSYEIVLIAREGIATVNAQSLKLGVR</sequence>
<accession>A0A934RBR1</accession>